<dbReference type="Proteomes" id="UP001341820">
    <property type="component" value="Unassembled WGS sequence"/>
</dbReference>
<keyword evidence="1" id="KW-0812">Transmembrane</keyword>
<reference evidence="2 3" key="1">
    <citation type="submission" date="2023-03" db="EMBL/GenBank/DDBJ databases">
        <title>Bacillus Genome Sequencing.</title>
        <authorList>
            <person name="Dunlap C."/>
        </authorList>
    </citation>
    <scope>NUCLEOTIDE SEQUENCE [LARGE SCALE GENOMIC DNA]</scope>
    <source>
        <strain evidence="2 3">B-4107</strain>
    </source>
</reference>
<gene>
    <name evidence="2" type="ORF">P5F74_05040</name>
</gene>
<name>A0ABU6NJT8_9BACI</name>
<keyword evidence="3" id="KW-1185">Reference proteome</keyword>
<organism evidence="2 3">
    <name type="scientific">Shouchella miscanthi</name>
    <dbReference type="NCBI Taxonomy" id="2598861"/>
    <lineage>
        <taxon>Bacteria</taxon>
        <taxon>Bacillati</taxon>
        <taxon>Bacillota</taxon>
        <taxon>Bacilli</taxon>
        <taxon>Bacillales</taxon>
        <taxon>Bacillaceae</taxon>
        <taxon>Shouchella</taxon>
    </lineage>
</organism>
<keyword evidence="1" id="KW-0472">Membrane</keyword>
<proteinExistence type="predicted"/>
<dbReference type="RefSeq" id="WP_035395795.1">
    <property type="nucleotide sequence ID" value="NZ_CP042163.1"/>
</dbReference>
<evidence type="ECO:0000313" key="2">
    <source>
        <dbReference type="EMBL" id="MED4127500.1"/>
    </source>
</evidence>
<protein>
    <submittedName>
        <fullName evidence="2">DUF2627 domain-containing protein</fullName>
    </submittedName>
</protein>
<keyword evidence="1" id="KW-1133">Transmembrane helix</keyword>
<feature type="transmembrane region" description="Helical" evidence="1">
    <location>
        <begin position="40"/>
        <end position="62"/>
    </location>
</feature>
<comment type="caution">
    <text evidence="2">The sequence shown here is derived from an EMBL/GenBank/DDBJ whole genome shotgun (WGS) entry which is preliminary data.</text>
</comment>
<accession>A0ABU6NJT8</accession>
<dbReference type="Pfam" id="PF11118">
    <property type="entry name" value="DUF2627"/>
    <property type="match status" value="1"/>
</dbReference>
<sequence length="83" mass="9573">MGRVFALLLILIPIVGAGYGIKLMRDAFFLVELFPYPNLWIQFFAGLFFFLIGLGLMAGFIFHRDKKRGKVSETFLKKNEQQL</sequence>
<evidence type="ECO:0000313" key="3">
    <source>
        <dbReference type="Proteomes" id="UP001341820"/>
    </source>
</evidence>
<dbReference type="EMBL" id="JAROAS010000006">
    <property type="protein sequence ID" value="MED4127500.1"/>
    <property type="molecule type" value="Genomic_DNA"/>
</dbReference>
<evidence type="ECO:0000256" key="1">
    <source>
        <dbReference type="SAM" id="Phobius"/>
    </source>
</evidence>
<dbReference type="InterPro" id="IPR020138">
    <property type="entry name" value="Uncharacterised_YqzF"/>
</dbReference>